<comment type="caution">
    <text evidence="2">The sequence shown here is derived from an EMBL/GenBank/DDBJ whole genome shotgun (WGS) entry which is preliminary data.</text>
</comment>
<evidence type="ECO:0008006" key="4">
    <source>
        <dbReference type="Google" id="ProtNLM"/>
    </source>
</evidence>
<feature type="transmembrane region" description="Helical" evidence="1">
    <location>
        <begin position="142"/>
        <end position="163"/>
    </location>
</feature>
<feature type="transmembrane region" description="Helical" evidence="1">
    <location>
        <begin position="92"/>
        <end position="111"/>
    </location>
</feature>
<evidence type="ECO:0000256" key="1">
    <source>
        <dbReference type="SAM" id="Phobius"/>
    </source>
</evidence>
<feature type="transmembrane region" description="Helical" evidence="1">
    <location>
        <begin position="16"/>
        <end position="36"/>
    </location>
</feature>
<feature type="transmembrane region" description="Helical" evidence="1">
    <location>
        <begin position="305"/>
        <end position="330"/>
    </location>
</feature>
<proteinExistence type="predicted"/>
<reference evidence="2 3" key="1">
    <citation type="submission" date="2021-05" db="EMBL/GenBank/DDBJ databases">
        <title>A Polyphasic approach of four new species of the genus Ohtaekwangia: Ohtaekwangia histidinii sp. nov., Ohtaekwangia cretensis sp. nov., Ohtaekwangia indiensis sp. nov., Ohtaekwangia reichenbachii sp. nov. from diverse environment.</title>
        <authorList>
            <person name="Octaviana S."/>
        </authorList>
    </citation>
    <scope>NUCLEOTIDE SEQUENCE [LARGE SCALE GENOMIC DNA]</scope>
    <source>
        <strain evidence="2 3">PWU20</strain>
    </source>
</reference>
<evidence type="ECO:0000313" key="2">
    <source>
        <dbReference type="EMBL" id="MBT1703838.1"/>
    </source>
</evidence>
<name>A0ABS5VS29_9BACT</name>
<accession>A0ABS5VS29</accession>
<feature type="transmembrane region" description="Helical" evidence="1">
    <location>
        <begin position="201"/>
        <end position="224"/>
    </location>
</feature>
<keyword evidence="1" id="KW-1133">Transmembrane helix</keyword>
<dbReference type="EMBL" id="JAHESD010000021">
    <property type="protein sequence ID" value="MBT1703838.1"/>
    <property type="molecule type" value="Genomic_DNA"/>
</dbReference>
<dbReference type="RefSeq" id="WP_254153800.1">
    <property type="nucleotide sequence ID" value="NZ_JAHESD010000021.1"/>
</dbReference>
<feature type="transmembrane region" description="Helical" evidence="1">
    <location>
        <begin position="118"/>
        <end position="136"/>
    </location>
</feature>
<keyword evidence="3" id="KW-1185">Reference proteome</keyword>
<keyword evidence="1" id="KW-0472">Membrane</keyword>
<organism evidence="2 3">
    <name type="scientific">Chryseosolibacter indicus</name>
    <dbReference type="NCBI Taxonomy" id="2782351"/>
    <lineage>
        <taxon>Bacteria</taxon>
        <taxon>Pseudomonadati</taxon>
        <taxon>Bacteroidota</taxon>
        <taxon>Cytophagia</taxon>
        <taxon>Cytophagales</taxon>
        <taxon>Chryseotaleaceae</taxon>
        <taxon>Chryseosolibacter</taxon>
    </lineage>
</organism>
<protein>
    <recommendedName>
        <fullName evidence="4">Tetratricopeptide repeat protein</fullName>
    </recommendedName>
</protein>
<feature type="transmembrane region" description="Helical" evidence="1">
    <location>
        <begin position="384"/>
        <end position="404"/>
    </location>
</feature>
<dbReference type="InterPro" id="IPR011990">
    <property type="entry name" value="TPR-like_helical_dom_sf"/>
</dbReference>
<feature type="transmembrane region" description="Helical" evidence="1">
    <location>
        <begin position="245"/>
        <end position="266"/>
    </location>
</feature>
<gene>
    <name evidence="2" type="ORF">KK060_11135</name>
</gene>
<sequence length="981" mass="111281">MQSVFFWRSWSSEYRMLWYILSGLFIISLIFLWAFYFNDGNGVIAWERIQEQKTIETTVHSFKVGPFTLAVPGESYVIFEYFGGGDVVHNQLASYVFLAVVIISSLFLLTLITTLERFWFLAGMSLFIIFVASLRLDVLLLFGLSGSVVPATVIVIYTAIGYYFKNIKASALFSFRLIVFAVLTLIVGIIIALFSQVPYPILHLAVTAYTPALILSILFIITVAHEIPASFVYITDQGGTNNVKHFSVISFIYIINVLITCFHEMGVINWNFLYINLYLLITLSAILGIWGFMLREPQYENIFSFHPSGAFFIISLGSICFITCAQLLGNMNDATLKVVRDFIIFCHAGFGIIFFTYFLSNFLPVMASGIQIKRILYKPHRMPYFTFRFAGLIASLAFLFYSNWREYVYHSVAGFYNYVADLYTLQENESFARSFYEQSSSRAFANNRANYVLGKLKSTRLDIEGAYRNYELANTRRPTEFSLVNEANLHFWTKAYFDGIRSLKSASTKMPGSARIENNLGYAYAKVHSLDSASYYLNRARENDQVKSSAETNFLAMAAAEYIPINTDSVVRIFNSTSASTLSNLLAVATLFGQALKIEERPNTKVLDLYSATFLNNYITRNAKSLDTAFIEEAFKIASDSVNYAYSEALKASLANAYYHEGNLAKALDILGGLTYSTQSYKGKYNYIMGLWALEQGNPQVASSYFSQAETADYKHARFYNAIALTEARRINEALIAWDSVATTEEQSVRSTATQVRRILTLSATEALTLEDGDKYQYSRYRVALKDTLFLKRLISTFDNNNYKAQALLDAAQRFYNADLLPEAISFLTQTRGIQLTDKRLFNDIRYLELRMLASKGDLRTLARQINKGVEFDKEHELQKMLYTALLAESNGDTTQAGKIYNVLGRFNPFFEEGVLAASNFFKKQDPKSQQTYNLLVDAIYRNPNSIKLLKAYAREAARQGFDEYAVSAAQRLNELESALR</sequence>
<keyword evidence="1" id="KW-0812">Transmembrane</keyword>
<feature type="transmembrane region" description="Helical" evidence="1">
    <location>
        <begin position="175"/>
        <end position="195"/>
    </location>
</feature>
<dbReference type="Gene3D" id="1.25.40.10">
    <property type="entry name" value="Tetratricopeptide repeat domain"/>
    <property type="match status" value="2"/>
</dbReference>
<feature type="transmembrane region" description="Helical" evidence="1">
    <location>
        <begin position="272"/>
        <end position="293"/>
    </location>
</feature>
<feature type="transmembrane region" description="Helical" evidence="1">
    <location>
        <begin position="342"/>
        <end position="363"/>
    </location>
</feature>
<evidence type="ECO:0000313" key="3">
    <source>
        <dbReference type="Proteomes" id="UP000772618"/>
    </source>
</evidence>
<dbReference type="SUPFAM" id="SSF48452">
    <property type="entry name" value="TPR-like"/>
    <property type="match status" value="1"/>
</dbReference>
<dbReference type="Proteomes" id="UP000772618">
    <property type="component" value="Unassembled WGS sequence"/>
</dbReference>